<gene>
    <name evidence="2" type="ORF">LY90DRAFT_517151</name>
</gene>
<protein>
    <submittedName>
        <fullName evidence="2">Uncharacterized protein</fullName>
    </submittedName>
</protein>
<keyword evidence="3" id="KW-1185">Reference proteome</keyword>
<keyword evidence="1" id="KW-1133">Transmembrane helix</keyword>
<accession>A0A1Y2ACL3</accession>
<evidence type="ECO:0000313" key="3">
    <source>
        <dbReference type="Proteomes" id="UP000193920"/>
    </source>
</evidence>
<sequence>MIFKNYHIILAFIYFALLVLYSPLKDDSNKLLKSSQNDKEKGEEEEEVTLSVIEIFDDNEEIIKYSGIEILSDIEEASQTAISNDDFIKKADIETFRVRYNIIKERLEKYPTMTREQVRDTFSASPQESVAWSIVF</sequence>
<name>A0A1Y2ACL3_9FUNG</name>
<evidence type="ECO:0000256" key="1">
    <source>
        <dbReference type="SAM" id="Phobius"/>
    </source>
</evidence>
<reference evidence="2 3" key="1">
    <citation type="submission" date="2016-08" db="EMBL/GenBank/DDBJ databases">
        <title>A Parts List for Fungal Cellulosomes Revealed by Comparative Genomics.</title>
        <authorList>
            <consortium name="DOE Joint Genome Institute"/>
            <person name="Haitjema C.H."/>
            <person name="Gilmore S.P."/>
            <person name="Henske J.K."/>
            <person name="Solomon K.V."/>
            <person name="De Groot R."/>
            <person name="Kuo A."/>
            <person name="Mondo S.J."/>
            <person name="Salamov A.A."/>
            <person name="Labutti K."/>
            <person name="Zhao Z."/>
            <person name="Chiniquy J."/>
            <person name="Barry K."/>
            <person name="Brewer H.M."/>
            <person name="Purvine S.O."/>
            <person name="Wright A.T."/>
            <person name="Boxma B."/>
            <person name="Van Alen T."/>
            <person name="Hackstein J.H."/>
            <person name="Baker S.E."/>
            <person name="Grigoriev I.V."/>
            <person name="O'Malley M.A."/>
        </authorList>
    </citation>
    <scope>NUCLEOTIDE SEQUENCE [LARGE SCALE GENOMIC DNA]</scope>
    <source>
        <strain evidence="2 3">G1</strain>
    </source>
</reference>
<dbReference type="AlphaFoldDB" id="A0A1Y2ACL3"/>
<organism evidence="2 3">
    <name type="scientific">Neocallimastix californiae</name>
    <dbReference type="NCBI Taxonomy" id="1754190"/>
    <lineage>
        <taxon>Eukaryota</taxon>
        <taxon>Fungi</taxon>
        <taxon>Fungi incertae sedis</taxon>
        <taxon>Chytridiomycota</taxon>
        <taxon>Chytridiomycota incertae sedis</taxon>
        <taxon>Neocallimastigomycetes</taxon>
        <taxon>Neocallimastigales</taxon>
        <taxon>Neocallimastigaceae</taxon>
        <taxon>Neocallimastix</taxon>
    </lineage>
</organism>
<dbReference type="Proteomes" id="UP000193920">
    <property type="component" value="Unassembled WGS sequence"/>
</dbReference>
<dbReference type="EMBL" id="MCOG01000307">
    <property type="protein sequence ID" value="ORY20017.1"/>
    <property type="molecule type" value="Genomic_DNA"/>
</dbReference>
<evidence type="ECO:0000313" key="2">
    <source>
        <dbReference type="EMBL" id="ORY20017.1"/>
    </source>
</evidence>
<comment type="caution">
    <text evidence="2">The sequence shown here is derived from an EMBL/GenBank/DDBJ whole genome shotgun (WGS) entry which is preliminary data.</text>
</comment>
<proteinExistence type="predicted"/>
<keyword evidence="1" id="KW-0812">Transmembrane</keyword>
<feature type="transmembrane region" description="Helical" evidence="1">
    <location>
        <begin position="6"/>
        <end position="24"/>
    </location>
</feature>
<keyword evidence="1" id="KW-0472">Membrane</keyword>